<evidence type="ECO:0000313" key="2">
    <source>
        <dbReference type="EMBL" id="MVF51770.1"/>
    </source>
</evidence>
<evidence type="ECO:0008006" key="4">
    <source>
        <dbReference type="Google" id="ProtNLM"/>
    </source>
</evidence>
<keyword evidence="1" id="KW-0472">Membrane</keyword>
<reference evidence="2 3" key="1">
    <citation type="submission" date="2019-10" db="EMBL/GenBank/DDBJ databases">
        <title>XDR Pseudomonas monteilii producing IMP-16 from LCR.</title>
        <authorList>
            <person name="Ballaben A."/>
            <person name="Doi Y."/>
        </authorList>
    </citation>
    <scope>NUCLEOTIDE SEQUENCE [LARGE SCALE GENOMIC DNA]</scope>
    <source>
        <strain evidence="2 3">597/14</strain>
    </source>
</reference>
<evidence type="ECO:0000313" key="3">
    <source>
        <dbReference type="Proteomes" id="UP000440965"/>
    </source>
</evidence>
<organism evidence="2 3">
    <name type="scientific">Pseudomonas monteilii</name>
    <dbReference type="NCBI Taxonomy" id="76759"/>
    <lineage>
        <taxon>Bacteria</taxon>
        <taxon>Pseudomonadati</taxon>
        <taxon>Pseudomonadota</taxon>
        <taxon>Gammaproteobacteria</taxon>
        <taxon>Pseudomonadales</taxon>
        <taxon>Pseudomonadaceae</taxon>
        <taxon>Pseudomonas</taxon>
    </lineage>
</organism>
<feature type="transmembrane region" description="Helical" evidence="1">
    <location>
        <begin position="43"/>
        <end position="61"/>
    </location>
</feature>
<proteinExistence type="predicted"/>
<dbReference type="EMBL" id="WEIK01000022">
    <property type="protein sequence ID" value="MVF51770.1"/>
    <property type="molecule type" value="Genomic_DNA"/>
</dbReference>
<keyword evidence="1" id="KW-0812">Transmembrane</keyword>
<sequence length="125" mass="13753">MKMKTHCPQCAELIKCQAAKCRFCGFDIDYNQRLNSGFPARRILYLMALASFVVSGMDLAGATAGSPRQTEGYILTILFVLLMTAGVIVQVAQRKAGDKRSDKRFWAISIALMLVLLFAGMVAID</sequence>
<gene>
    <name evidence="2" type="ORF">F9Z43_21145</name>
</gene>
<accession>A0A7X3JSZ7</accession>
<protein>
    <recommendedName>
        <fullName evidence="4">Zinc ribbon domain-containing protein</fullName>
    </recommendedName>
</protein>
<evidence type="ECO:0000256" key="1">
    <source>
        <dbReference type="SAM" id="Phobius"/>
    </source>
</evidence>
<feature type="transmembrane region" description="Helical" evidence="1">
    <location>
        <begin position="105"/>
        <end position="124"/>
    </location>
</feature>
<dbReference type="AlphaFoldDB" id="A0A7X3JSZ7"/>
<dbReference type="Proteomes" id="UP000440965">
    <property type="component" value="Unassembled WGS sequence"/>
</dbReference>
<comment type="caution">
    <text evidence="2">The sequence shown here is derived from an EMBL/GenBank/DDBJ whole genome shotgun (WGS) entry which is preliminary data.</text>
</comment>
<dbReference type="RefSeq" id="WP_156867840.1">
    <property type="nucleotide sequence ID" value="NZ_WEIK01000022.1"/>
</dbReference>
<name>A0A7X3JSZ7_9PSED</name>
<feature type="transmembrane region" description="Helical" evidence="1">
    <location>
        <begin position="73"/>
        <end position="93"/>
    </location>
</feature>
<keyword evidence="1" id="KW-1133">Transmembrane helix</keyword>